<evidence type="ECO:0000313" key="2">
    <source>
        <dbReference type="Proteomes" id="UP000095149"/>
    </source>
</evidence>
<sequence length="262" mass="29082">MTQPLQEYCASIGIKIEEPVDSTFYQRISACIDLLDKVENANSFFRRSPLGKCKATIIPLLFAFIADELKDLVVRDARPQAIGLATVSFCEEDGIGTCGKYAMPKSSAPPEVKTQIYTGRTAKFSPGSTSLKPRRREHVRSLNVEGASQYHHPWNEEVRANIQHYDVEWATNMFVPVDADMSLNNDLKNALILLSVVAEAVLFVLLDSGCGDHYASKTMSAALPFWDDGPAYIGTDSRNPICGGFILWDWTKAGRPYQACHE</sequence>
<dbReference type="OrthoDB" id="654211at2759"/>
<dbReference type="EMBL" id="MEKH01000005">
    <property type="protein sequence ID" value="ODO08104.1"/>
    <property type="molecule type" value="Genomic_DNA"/>
</dbReference>
<organism evidence="1 2">
    <name type="scientific">Cryptococcus amylolentus CBS 6273</name>
    <dbReference type="NCBI Taxonomy" id="1296118"/>
    <lineage>
        <taxon>Eukaryota</taxon>
        <taxon>Fungi</taxon>
        <taxon>Dikarya</taxon>
        <taxon>Basidiomycota</taxon>
        <taxon>Agaricomycotina</taxon>
        <taxon>Tremellomycetes</taxon>
        <taxon>Tremellales</taxon>
        <taxon>Cryptococcaceae</taxon>
        <taxon>Cryptococcus</taxon>
    </lineage>
</organism>
<evidence type="ECO:0000313" key="1">
    <source>
        <dbReference type="EMBL" id="ODO08104.1"/>
    </source>
</evidence>
<comment type="caution">
    <text evidence="1">The sequence shown here is derived from an EMBL/GenBank/DDBJ whole genome shotgun (WGS) entry which is preliminary data.</text>
</comment>
<protein>
    <submittedName>
        <fullName evidence="1">Uncharacterized protein</fullName>
    </submittedName>
</protein>
<gene>
    <name evidence="1" type="ORF">I350_03688</name>
</gene>
<accession>A0A1E3K4I9</accession>
<name>A0A1E3K4I9_9TREE</name>
<dbReference type="AlphaFoldDB" id="A0A1E3K4I9"/>
<dbReference type="Proteomes" id="UP000095149">
    <property type="component" value="Unassembled WGS sequence"/>
</dbReference>
<proteinExistence type="predicted"/>
<reference evidence="1 2" key="1">
    <citation type="submission" date="2016-06" db="EMBL/GenBank/DDBJ databases">
        <title>Evolution of pathogenesis and genome organization in the Tremellales.</title>
        <authorList>
            <person name="Cuomo C."/>
            <person name="Litvintseva A."/>
            <person name="Heitman J."/>
            <person name="Chen Y."/>
            <person name="Sun S."/>
            <person name="Springer D."/>
            <person name="Dromer F."/>
            <person name="Young S."/>
            <person name="Zeng Q."/>
            <person name="Chapman S."/>
            <person name="Gujja S."/>
            <person name="Saif S."/>
            <person name="Birren B."/>
        </authorList>
    </citation>
    <scope>NUCLEOTIDE SEQUENCE [LARGE SCALE GENOMIC DNA]</scope>
    <source>
        <strain evidence="1 2">CBS 6273</strain>
    </source>
</reference>